<dbReference type="PROSITE" id="PS51891">
    <property type="entry name" value="CENP_V_GFA"/>
    <property type="match status" value="1"/>
</dbReference>
<dbReference type="InterPro" id="IPR011057">
    <property type="entry name" value="Mss4-like_sf"/>
</dbReference>
<dbReference type="EMBL" id="JAZDRO010000009">
    <property type="protein sequence ID" value="MEE2567714.1"/>
    <property type="molecule type" value="Genomic_DNA"/>
</dbReference>
<comment type="similarity">
    <text evidence="1">Belongs to the Gfa family.</text>
</comment>
<dbReference type="RefSeq" id="WP_330197297.1">
    <property type="nucleotide sequence ID" value="NZ_JAZDRO010000009.1"/>
</dbReference>
<reference evidence="6 7" key="1">
    <citation type="submission" date="2024-01" db="EMBL/GenBank/DDBJ databases">
        <title>Hyphobacterium bacterium isolated from marine sediment.</title>
        <authorList>
            <person name="Zhao S."/>
        </authorList>
    </citation>
    <scope>NUCLEOTIDE SEQUENCE [LARGE SCALE GENOMIC DNA]</scope>
    <source>
        <strain evidence="6 7">Y60-23</strain>
    </source>
</reference>
<keyword evidence="2" id="KW-0479">Metal-binding</keyword>
<dbReference type="SUPFAM" id="SSF51316">
    <property type="entry name" value="Mss4-like"/>
    <property type="match status" value="1"/>
</dbReference>
<dbReference type="PANTHER" id="PTHR33337">
    <property type="entry name" value="GFA DOMAIN-CONTAINING PROTEIN"/>
    <property type="match status" value="1"/>
</dbReference>
<proteinExistence type="inferred from homology"/>
<dbReference type="Proteomes" id="UP001310692">
    <property type="component" value="Unassembled WGS sequence"/>
</dbReference>
<dbReference type="InterPro" id="IPR006913">
    <property type="entry name" value="CENP-V/GFA"/>
</dbReference>
<evidence type="ECO:0000313" key="6">
    <source>
        <dbReference type="EMBL" id="MEE2567714.1"/>
    </source>
</evidence>
<comment type="caution">
    <text evidence="6">The sequence shown here is derived from an EMBL/GenBank/DDBJ whole genome shotgun (WGS) entry which is preliminary data.</text>
</comment>
<accession>A0ABU7M1N0</accession>
<evidence type="ECO:0000256" key="3">
    <source>
        <dbReference type="ARBA" id="ARBA00022833"/>
    </source>
</evidence>
<organism evidence="6 7">
    <name type="scientific">Hyphobacterium marinum</name>
    <dbReference type="NCBI Taxonomy" id="3116574"/>
    <lineage>
        <taxon>Bacteria</taxon>
        <taxon>Pseudomonadati</taxon>
        <taxon>Pseudomonadota</taxon>
        <taxon>Alphaproteobacteria</taxon>
        <taxon>Maricaulales</taxon>
        <taxon>Maricaulaceae</taxon>
        <taxon>Hyphobacterium</taxon>
    </lineage>
</organism>
<name>A0ABU7M1N0_9PROT</name>
<feature type="domain" description="CENP-V/GFA" evidence="5">
    <location>
        <begin position="9"/>
        <end position="122"/>
    </location>
</feature>
<evidence type="ECO:0000256" key="1">
    <source>
        <dbReference type="ARBA" id="ARBA00005495"/>
    </source>
</evidence>
<gene>
    <name evidence="6" type="ORF">V0U35_13610</name>
</gene>
<protein>
    <submittedName>
        <fullName evidence="6">GFA family protein</fullName>
    </submittedName>
</protein>
<sequence length="126" mass="13482">MSQYSDPAGSGRCGCGAVSFVTEGPPKFVANCHCGDCRKATGAAFSTWVGYRNDQVRWTGERTVFQSSPGVSRGFCAACGSPLTYQGEKWPGETHLLIGAFDQPEAFIPTGHVFADEALPWSKPDD</sequence>
<evidence type="ECO:0000256" key="2">
    <source>
        <dbReference type="ARBA" id="ARBA00022723"/>
    </source>
</evidence>
<evidence type="ECO:0000256" key="4">
    <source>
        <dbReference type="ARBA" id="ARBA00023239"/>
    </source>
</evidence>
<dbReference type="PANTHER" id="PTHR33337:SF40">
    <property type="entry name" value="CENP-V_GFA DOMAIN-CONTAINING PROTEIN-RELATED"/>
    <property type="match status" value="1"/>
</dbReference>
<evidence type="ECO:0000313" key="7">
    <source>
        <dbReference type="Proteomes" id="UP001310692"/>
    </source>
</evidence>
<dbReference type="Pfam" id="PF04828">
    <property type="entry name" value="GFA"/>
    <property type="match status" value="1"/>
</dbReference>
<dbReference type="Gene3D" id="3.90.1590.10">
    <property type="entry name" value="glutathione-dependent formaldehyde- activating enzyme (gfa)"/>
    <property type="match status" value="1"/>
</dbReference>
<keyword evidence="3" id="KW-0862">Zinc</keyword>
<evidence type="ECO:0000259" key="5">
    <source>
        <dbReference type="PROSITE" id="PS51891"/>
    </source>
</evidence>
<keyword evidence="4" id="KW-0456">Lyase</keyword>
<keyword evidence="7" id="KW-1185">Reference proteome</keyword>